<dbReference type="Proteomes" id="UP000835792">
    <property type="component" value="Unassembled WGS sequence"/>
</dbReference>
<keyword evidence="1" id="KW-1133">Transmembrane helix</keyword>
<evidence type="ECO:0000313" key="3">
    <source>
        <dbReference type="Proteomes" id="UP000835792"/>
    </source>
</evidence>
<evidence type="ECO:0000313" key="2">
    <source>
        <dbReference type="EMBL" id="CAB5537728.1"/>
    </source>
</evidence>
<organism evidence="2 3">
    <name type="scientific">Citrobacter youngae</name>
    <dbReference type="NCBI Taxonomy" id="133448"/>
    <lineage>
        <taxon>Bacteria</taxon>
        <taxon>Pseudomonadati</taxon>
        <taxon>Pseudomonadota</taxon>
        <taxon>Gammaproteobacteria</taxon>
        <taxon>Enterobacterales</taxon>
        <taxon>Enterobacteriaceae</taxon>
        <taxon>Citrobacter</taxon>
        <taxon>Citrobacter freundii complex</taxon>
    </lineage>
</organism>
<evidence type="ECO:0000256" key="1">
    <source>
        <dbReference type="SAM" id="Phobius"/>
    </source>
</evidence>
<keyword evidence="1" id="KW-0812">Transmembrane</keyword>
<comment type="caution">
    <text evidence="2">The sequence shown here is derived from an EMBL/GenBank/DDBJ whole genome shotgun (WGS) entry which is preliminary data.</text>
</comment>
<keyword evidence="1" id="KW-0472">Membrane</keyword>
<gene>
    <name evidence="2" type="ORF">GHA_00759</name>
</gene>
<accession>A0ABN7GIU1</accession>
<dbReference type="EMBL" id="CAHPRB010000002">
    <property type="protein sequence ID" value="CAB5537728.1"/>
    <property type="molecule type" value="Genomic_DNA"/>
</dbReference>
<proteinExistence type="predicted"/>
<reference evidence="2" key="1">
    <citation type="submission" date="2020-05" db="EMBL/GenBank/DDBJ databases">
        <authorList>
            <person name="Delgado-Blas J."/>
        </authorList>
    </citation>
    <scope>NUCLEOTIDE SEQUENCE</scope>
    <source>
        <strain evidence="2">BB1468</strain>
    </source>
</reference>
<protein>
    <submittedName>
        <fullName evidence="2">Uncharacterized protein</fullName>
    </submittedName>
</protein>
<name>A0ABN7GIU1_9ENTR</name>
<feature type="transmembrane region" description="Helical" evidence="1">
    <location>
        <begin position="54"/>
        <end position="74"/>
    </location>
</feature>
<keyword evidence="3" id="KW-1185">Reference proteome</keyword>
<sequence length="78" mass="8622">MLLICWVMDCAVREGRVDRIRRIAPPSGIGVVTGPDSVALIRPTSGLFLRSQRFFYPAVELLLVGFYPAINVALNVSF</sequence>